<keyword evidence="2" id="KW-0963">Cytoplasm</keyword>
<dbReference type="FunFam" id="3.90.190.10:FF:000035">
    <property type="entry name" value="Tyrosine phosphatase, putative"/>
    <property type="match status" value="1"/>
</dbReference>
<protein>
    <submittedName>
        <fullName evidence="4">Protein-tyrosine phosphatase</fullName>
    </submittedName>
</protein>
<dbReference type="AlphaFoldDB" id="A0A4Q0A0Z0"/>
<dbReference type="GO" id="GO:0016791">
    <property type="term" value="F:phosphatase activity"/>
    <property type="evidence" value="ECO:0007669"/>
    <property type="project" value="InterPro"/>
</dbReference>
<dbReference type="EMBL" id="ML002252">
    <property type="protein sequence ID" value="RKP39684.1"/>
    <property type="molecule type" value="Genomic_DNA"/>
</dbReference>
<accession>A0A4Q0A0Z0</accession>
<keyword evidence="5" id="KW-1185">Reference proteome</keyword>
<keyword evidence="3" id="KW-0378">Hydrolase</keyword>
<dbReference type="InterPro" id="IPR029021">
    <property type="entry name" value="Prot-tyrosine_phosphatase-like"/>
</dbReference>
<dbReference type="PANTHER" id="PTHR31126:SF48">
    <property type="entry name" value="INOSITOL PHOSPHATASE SIW14"/>
    <property type="match status" value="1"/>
</dbReference>
<dbReference type="InterPro" id="IPR020428">
    <property type="entry name" value="PFA-DSPs"/>
</dbReference>
<evidence type="ECO:0000313" key="5">
    <source>
        <dbReference type="Proteomes" id="UP000268162"/>
    </source>
</evidence>
<dbReference type="Pfam" id="PF03162">
    <property type="entry name" value="Y_phosphatase2"/>
    <property type="match status" value="1"/>
</dbReference>
<evidence type="ECO:0000256" key="1">
    <source>
        <dbReference type="ARBA" id="ARBA00004496"/>
    </source>
</evidence>
<evidence type="ECO:0000256" key="3">
    <source>
        <dbReference type="ARBA" id="ARBA00022801"/>
    </source>
</evidence>
<dbReference type="GO" id="GO:0005737">
    <property type="term" value="C:cytoplasm"/>
    <property type="evidence" value="ECO:0007669"/>
    <property type="project" value="UniProtKB-SubCell"/>
</dbReference>
<dbReference type="Proteomes" id="UP000268162">
    <property type="component" value="Unassembled WGS sequence"/>
</dbReference>
<dbReference type="SUPFAM" id="SSF52799">
    <property type="entry name" value="(Phosphotyrosine protein) phosphatases II"/>
    <property type="match status" value="1"/>
</dbReference>
<dbReference type="Gene3D" id="3.90.190.10">
    <property type="entry name" value="Protein tyrosine phosphatase superfamily"/>
    <property type="match status" value="1"/>
</dbReference>
<organism evidence="4 5">
    <name type="scientific">Dimargaris cristalligena</name>
    <dbReference type="NCBI Taxonomy" id="215637"/>
    <lineage>
        <taxon>Eukaryota</taxon>
        <taxon>Fungi</taxon>
        <taxon>Fungi incertae sedis</taxon>
        <taxon>Zoopagomycota</taxon>
        <taxon>Kickxellomycotina</taxon>
        <taxon>Dimargaritomycetes</taxon>
        <taxon>Dimargaritales</taxon>
        <taxon>Dimargaritaceae</taxon>
        <taxon>Dimargaris</taxon>
    </lineage>
</organism>
<sequence length="155" mass="17701">QLLVPPLNFALVVPGIYRSGHPNPKNHSFLTRLGIRTVIYMNEDDPQPDHVEFMNQNNINFHHFRVEANKEPFTETSPADIAAILAILMDTRHYPTLIHCNKGKKRIGCLVGCLRKIQSWSMAAIFDEYQRFSGTKIRIADQQVKDILNPPSPCH</sequence>
<dbReference type="PANTHER" id="PTHR31126">
    <property type="entry name" value="TYROSINE-PROTEIN PHOSPHATASE"/>
    <property type="match status" value="1"/>
</dbReference>
<dbReference type="PRINTS" id="PR01911">
    <property type="entry name" value="PFDSPHPHTASE"/>
</dbReference>
<gene>
    <name evidence="4" type="ORF">BJ085DRAFT_7822</name>
</gene>
<evidence type="ECO:0000313" key="4">
    <source>
        <dbReference type="EMBL" id="RKP39684.1"/>
    </source>
</evidence>
<feature type="non-terminal residue" evidence="4">
    <location>
        <position position="155"/>
    </location>
</feature>
<dbReference type="InterPro" id="IPR004861">
    <property type="entry name" value="Siw14-like"/>
</dbReference>
<dbReference type="GO" id="GO:0052840">
    <property type="term" value="F:inositol diphosphate tetrakisphosphate diphosphatase activity"/>
    <property type="evidence" value="ECO:0007669"/>
    <property type="project" value="TreeGrafter"/>
</dbReference>
<proteinExistence type="predicted"/>
<reference evidence="5" key="1">
    <citation type="journal article" date="2018" name="Nat. Microbiol.">
        <title>Leveraging single-cell genomics to expand the fungal tree of life.</title>
        <authorList>
            <person name="Ahrendt S.R."/>
            <person name="Quandt C.A."/>
            <person name="Ciobanu D."/>
            <person name="Clum A."/>
            <person name="Salamov A."/>
            <person name="Andreopoulos B."/>
            <person name="Cheng J.F."/>
            <person name="Woyke T."/>
            <person name="Pelin A."/>
            <person name="Henrissat B."/>
            <person name="Reynolds N.K."/>
            <person name="Benny G.L."/>
            <person name="Smith M.E."/>
            <person name="James T.Y."/>
            <person name="Grigoriev I.V."/>
        </authorList>
    </citation>
    <scope>NUCLEOTIDE SEQUENCE [LARGE SCALE GENOMIC DNA]</scope>
    <source>
        <strain evidence="5">RSA 468</strain>
    </source>
</reference>
<dbReference type="STRING" id="215637.A0A4Q0A0Z0"/>
<feature type="non-terminal residue" evidence="4">
    <location>
        <position position="1"/>
    </location>
</feature>
<evidence type="ECO:0000256" key="2">
    <source>
        <dbReference type="ARBA" id="ARBA00022490"/>
    </source>
</evidence>
<name>A0A4Q0A0Z0_9FUNG</name>
<comment type="subcellular location">
    <subcellularLocation>
        <location evidence="1">Cytoplasm</location>
    </subcellularLocation>
</comment>